<feature type="domain" description="Microbial-type PARG catalytic" evidence="1">
    <location>
        <begin position="31"/>
        <end position="145"/>
    </location>
</feature>
<proteinExistence type="predicted"/>
<accession>A0A072NXP5</accession>
<evidence type="ECO:0000313" key="2">
    <source>
        <dbReference type="EMBL" id="KEF52659.1"/>
    </source>
</evidence>
<dbReference type="InterPro" id="IPR012664">
    <property type="entry name" value="CHP02452"/>
</dbReference>
<name>A0A072NXP5_9EURO</name>
<reference evidence="2 3" key="1">
    <citation type="submission" date="2013-03" db="EMBL/GenBank/DDBJ databases">
        <title>The Genome Sequence of Exophiala aquamarina CBS 119918.</title>
        <authorList>
            <consortium name="The Broad Institute Genomics Platform"/>
            <person name="Cuomo C."/>
            <person name="de Hoog S."/>
            <person name="Gorbushina A."/>
            <person name="Walker B."/>
            <person name="Young S.K."/>
            <person name="Zeng Q."/>
            <person name="Gargeya S."/>
            <person name="Fitzgerald M."/>
            <person name="Haas B."/>
            <person name="Abouelleil A."/>
            <person name="Allen A.W."/>
            <person name="Alvarado L."/>
            <person name="Arachchi H.M."/>
            <person name="Berlin A.M."/>
            <person name="Chapman S.B."/>
            <person name="Gainer-Dewar J."/>
            <person name="Goldberg J."/>
            <person name="Griggs A."/>
            <person name="Gujja S."/>
            <person name="Hansen M."/>
            <person name="Howarth C."/>
            <person name="Imamovic A."/>
            <person name="Ireland A."/>
            <person name="Larimer J."/>
            <person name="McCowan C."/>
            <person name="Murphy C."/>
            <person name="Pearson M."/>
            <person name="Poon T.W."/>
            <person name="Priest M."/>
            <person name="Roberts A."/>
            <person name="Saif S."/>
            <person name="Shea T."/>
            <person name="Sisk P."/>
            <person name="Sykes S."/>
            <person name="Wortman J."/>
            <person name="Nusbaum C."/>
            <person name="Birren B."/>
        </authorList>
    </citation>
    <scope>NUCLEOTIDE SEQUENCE [LARGE SCALE GENOMIC DNA]</scope>
    <source>
        <strain evidence="2 3">CBS 119918</strain>
    </source>
</reference>
<comment type="caution">
    <text evidence="2">The sequence shown here is derived from an EMBL/GenBank/DDBJ whole genome shotgun (WGS) entry which is preliminary data.</text>
</comment>
<dbReference type="PANTHER" id="PTHR35596:SF1">
    <property type="entry name" value="MICROBIAL-TYPE PARG CATALYTIC DOMAIN-CONTAINING PROTEIN"/>
    <property type="match status" value="1"/>
</dbReference>
<organism evidence="2 3">
    <name type="scientific">Exophiala aquamarina CBS 119918</name>
    <dbReference type="NCBI Taxonomy" id="1182545"/>
    <lineage>
        <taxon>Eukaryota</taxon>
        <taxon>Fungi</taxon>
        <taxon>Dikarya</taxon>
        <taxon>Ascomycota</taxon>
        <taxon>Pezizomycotina</taxon>
        <taxon>Eurotiomycetes</taxon>
        <taxon>Chaetothyriomycetidae</taxon>
        <taxon>Chaetothyriales</taxon>
        <taxon>Herpotrichiellaceae</taxon>
        <taxon>Exophiala</taxon>
    </lineage>
</organism>
<protein>
    <recommendedName>
        <fullName evidence="1">Microbial-type PARG catalytic domain-containing protein</fullName>
    </recommendedName>
</protein>
<dbReference type="HOGENOM" id="CLU_024412_0_0_1"/>
<dbReference type="InterPro" id="IPR019261">
    <property type="entry name" value="PARG_cat_microbial"/>
</dbReference>
<dbReference type="NCBIfam" id="TIGR02452">
    <property type="entry name" value="TIGR02452 family protein"/>
    <property type="match status" value="1"/>
</dbReference>
<dbReference type="EMBL" id="AMGV01000016">
    <property type="protein sequence ID" value="KEF52659.1"/>
    <property type="molecule type" value="Genomic_DNA"/>
</dbReference>
<keyword evidence="3" id="KW-1185">Reference proteome</keyword>
<gene>
    <name evidence="2" type="ORF">A1O9_11076</name>
</gene>
<evidence type="ECO:0000259" key="1">
    <source>
        <dbReference type="Pfam" id="PF10021"/>
    </source>
</evidence>
<evidence type="ECO:0000313" key="3">
    <source>
        <dbReference type="Proteomes" id="UP000027920"/>
    </source>
</evidence>
<dbReference type="Gene3D" id="3.40.220.10">
    <property type="entry name" value="Leucine Aminopeptidase, subunit E, domain 1"/>
    <property type="match status" value="1"/>
</dbReference>
<dbReference type="OrthoDB" id="9985428at2759"/>
<sequence>MAYFPERLRLAQIAAETKETNRVVVVETPGASFRSTRYENSSPLPVRKGDMPIIEVREMDTFTAGLLLLGPKRENQGHVACLNMACADSAAGAWLSGSLGQEEVVRFDSQILWSDKKALDSECYDHYPITGAACLWSPDVVVYRQELDPASEQMAEYPRLEDRFVLGVISVPAIFKPDGSSDMLSFGDSLLPEDGCTFTVMLRVLGRQNRTHLVLGALGCGAFRNPPKVIARTFKDILAEEEWRGYFDRIIFAIIDRPGGPTLAAFHEILSN</sequence>
<dbReference type="GeneID" id="25285976"/>
<dbReference type="RefSeq" id="XP_013255249.1">
    <property type="nucleotide sequence ID" value="XM_013399795.1"/>
</dbReference>
<dbReference type="AlphaFoldDB" id="A0A072NXP5"/>
<dbReference type="STRING" id="1182545.A0A072NXP5"/>
<dbReference type="PANTHER" id="PTHR35596">
    <property type="entry name" value="DUF2263 DOMAIN-CONTAINING PROTEIN"/>
    <property type="match status" value="1"/>
</dbReference>
<dbReference type="Proteomes" id="UP000027920">
    <property type="component" value="Unassembled WGS sequence"/>
</dbReference>
<dbReference type="InterPro" id="IPR043472">
    <property type="entry name" value="Macro_dom-like"/>
</dbReference>
<dbReference type="Pfam" id="PF10021">
    <property type="entry name" value="PARG_cat_microb"/>
    <property type="match status" value="1"/>
</dbReference>
<dbReference type="VEuPathDB" id="FungiDB:A1O9_11076"/>
<dbReference type="PIRSF" id="PIRSF014899">
    <property type="entry name" value="UCP014899"/>
    <property type="match status" value="1"/>
</dbReference>